<name>A0A1I0M609_9BACT</name>
<sequence>MGDFVKGKDFENYPDRIKTGILLHREIDRYTDSHDVVKQSKDRLREKYRHYSGVIIDVFYDHFLANSFQAYTKEPLHEFVMRHYQNLETNSHTLPARAQNMLEYMVRGNWLENYKELRGIQKTLTGMSRRTKFNSLMDQAIIELTTYHQQFADEFAAFFPDIQAHATQYRKDLVNSH</sequence>
<keyword evidence="2" id="KW-0378">Hydrolase</keyword>
<evidence type="ECO:0000256" key="2">
    <source>
        <dbReference type="ARBA" id="ARBA00022801"/>
    </source>
</evidence>
<evidence type="ECO:0000256" key="1">
    <source>
        <dbReference type="ARBA" id="ARBA00022516"/>
    </source>
</evidence>
<keyword evidence="5" id="KW-1185">Reference proteome</keyword>
<accession>A0A1I0M609</accession>
<dbReference type="AlphaFoldDB" id="A0A1I0M609"/>
<dbReference type="STRING" id="1267423.SAMN05216290_0110"/>
<evidence type="ECO:0000313" key="4">
    <source>
        <dbReference type="EMBL" id="SEV83907.1"/>
    </source>
</evidence>
<dbReference type="GO" id="GO:0008770">
    <property type="term" value="F:[acyl-carrier-protein] phosphodiesterase activity"/>
    <property type="evidence" value="ECO:0007669"/>
    <property type="project" value="InterPro"/>
</dbReference>
<protein>
    <submittedName>
        <fullName evidence="4">Acyl carrier protein phosphodiesterase</fullName>
    </submittedName>
</protein>
<dbReference type="PANTHER" id="PTHR38764:SF1">
    <property type="entry name" value="ACYL CARRIER PROTEIN PHOSPHODIESTERASE"/>
    <property type="match status" value="1"/>
</dbReference>
<dbReference type="Proteomes" id="UP000199437">
    <property type="component" value="Unassembled WGS sequence"/>
</dbReference>
<dbReference type="GO" id="GO:0006633">
    <property type="term" value="P:fatty acid biosynthetic process"/>
    <property type="evidence" value="ECO:0007669"/>
    <property type="project" value="InterPro"/>
</dbReference>
<gene>
    <name evidence="4" type="ORF">SAMN05216290_0110</name>
</gene>
<evidence type="ECO:0000313" key="5">
    <source>
        <dbReference type="Proteomes" id="UP000199437"/>
    </source>
</evidence>
<proteinExistence type="predicted"/>
<evidence type="ECO:0000256" key="3">
    <source>
        <dbReference type="ARBA" id="ARBA00023098"/>
    </source>
</evidence>
<keyword evidence="3" id="KW-0443">Lipid metabolism</keyword>
<dbReference type="PIRSF" id="PIRSF011489">
    <property type="entry name" value="DUF479"/>
    <property type="match status" value="1"/>
</dbReference>
<reference evidence="5" key="1">
    <citation type="submission" date="2016-10" db="EMBL/GenBank/DDBJ databases">
        <authorList>
            <person name="Varghese N."/>
            <person name="Submissions S."/>
        </authorList>
    </citation>
    <scope>NUCLEOTIDE SEQUENCE [LARGE SCALE GENOMIC DNA]</scope>
    <source>
        <strain evidence="5">CGMCC 1.12402</strain>
    </source>
</reference>
<keyword evidence="1" id="KW-0444">Lipid biosynthesis</keyword>
<dbReference type="Pfam" id="PF04336">
    <property type="entry name" value="ACP_PD"/>
    <property type="match status" value="1"/>
</dbReference>
<dbReference type="PANTHER" id="PTHR38764">
    <property type="entry name" value="ACYL CARRIER PROTEIN PHOSPHODIESTERASE"/>
    <property type="match status" value="1"/>
</dbReference>
<organism evidence="4 5">
    <name type="scientific">Roseivirga pacifica</name>
    <dbReference type="NCBI Taxonomy" id="1267423"/>
    <lineage>
        <taxon>Bacteria</taxon>
        <taxon>Pseudomonadati</taxon>
        <taxon>Bacteroidota</taxon>
        <taxon>Cytophagia</taxon>
        <taxon>Cytophagales</taxon>
        <taxon>Roseivirgaceae</taxon>
        <taxon>Roseivirga</taxon>
    </lineage>
</organism>
<dbReference type="InterPro" id="IPR007431">
    <property type="entry name" value="ACP_PD"/>
</dbReference>
<dbReference type="EMBL" id="FOIR01000001">
    <property type="protein sequence ID" value="SEV83907.1"/>
    <property type="molecule type" value="Genomic_DNA"/>
</dbReference>